<organism evidence="1">
    <name type="scientific">Cacopsylla melanoneura</name>
    <dbReference type="NCBI Taxonomy" id="428564"/>
    <lineage>
        <taxon>Eukaryota</taxon>
        <taxon>Metazoa</taxon>
        <taxon>Ecdysozoa</taxon>
        <taxon>Arthropoda</taxon>
        <taxon>Hexapoda</taxon>
        <taxon>Insecta</taxon>
        <taxon>Pterygota</taxon>
        <taxon>Neoptera</taxon>
        <taxon>Paraneoptera</taxon>
        <taxon>Hemiptera</taxon>
        <taxon>Sternorrhyncha</taxon>
        <taxon>Psylloidea</taxon>
        <taxon>Psyllidae</taxon>
        <taxon>Psyllinae</taxon>
        <taxon>Cacopsylla</taxon>
    </lineage>
</organism>
<protein>
    <submittedName>
        <fullName evidence="1">Uncharacterized protein</fullName>
    </submittedName>
</protein>
<dbReference type="AlphaFoldDB" id="A0A8D8QH26"/>
<reference evidence="1" key="1">
    <citation type="submission" date="2021-05" db="EMBL/GenBank/DDBJ databases">
        <authorList>
            <person name="Alioto T."/>
            <person name="Alioto T."/>
            <person name="Gomez Garrido J."/>
        </authorList>
    </citation>
    <scope>NUCLEOTIDE SEQUENCE</scope>
</reference>
<proteinExistence type="predicted"/>
<dbReference type="EMBL" id="HBUF01077669">
    <property type="protein sequence ID" value="CAG6631690.1"/>
    <property type="molecule type" value="Transcribed_RNA"/>
</dbReference>
<evidence type="ECO:0000313" key="1">
    <source>
        <dbReference type="EMBL" id="CAG6631690.1"/>
    </source>
</evidence>
<sequence length="131" mass="15319">MFRPCLPTIIPPLRTDGNQSRDCLSIRKTPHQHRFPFGLQEWDLDHPAEPNRGQLCLKDSHPRRRKRNDWLLLLCAGIKGEGMKIRLKHHILLFIQQGRGYPVFRGRRLFSLRIRKAVTGDLLIVLLPQLC</sequence>
<accession>A0A8D8QH26</accession>
<name>A0A8D8QH26_9HEMI</name>